<evidence type="ECO:0000256" key="3">
    <source>
        <dbReference type="ARBA" id="ARBA00022741"/>
    </source>
</evidence>
<dbReference type="Gene3D" id="3.30.200.20">
    <property type="entry name" value="Phosphorylase Kinase, domain 1"/>
    <property type="match status" value="1"/>
</dbReference>
<keyword evidence="2 8" id="KW-0808">Transferase</keyword>
<reference evidence="8" key="1">
    <citation type="submission" date="2008-08" db="EMBL/GenBank/DDBJ databases">
        <authorList>
            <person name="Hong W."/>
            <person name="Ge M."/>
            <person name="Zeng Z."/>
            <person name="Zhu L."/>
            <person name="Luo M."/>
            <person name="Shao L."/>
            <person name="Chen D."/>
        </authorList>
    </citation>
    <scope>NUCLEOTIDE SEQUENCE</scope>
    <source>
        <strain evidence="8">TS388</strain>
    </source>
</reference>
<dbReference type="AlphaFoldDB" id="C9W383"/>
<keyword evidence="6" id="KW-0046">Antibiotic resistance</keyword>
<evidence type="ECO:0000256" key="2">
    <source>
        <dbReference type="ARBA" id="ARBA00022679"/>
    </source>
</evidence>
<evidence type="ECO:0000259" key="7">
    <source>
        <dbReference type="Pfam" id="PF01636"/>
    </source>
</evidence>
<dbReference type="GO" id="GO:0046677">
    <property type="term" value="P:response to antibiotic"/>
    <property type="evidence" value="ECO:0007669"/>
    <property type="project" value="UniProtKB-KW"/>
</dbReference>
<comment type="similarity">
    <text evidence="1">Belongs to the aminoglycoside phosphotransferase family.</text>
</comment>
<dbReference type="GO" id="GO:0005524">
    <property type="term" value="F:ATP binding"/>
    <property type="evidence" value="ECO:0007669"/>
    <property type="project" value="UniProtKB-KW"/>
</dbReference>
<dbReference type="PANTHER" id="PTHR21310:SF41">
    <property type="entry name" value="3'-PHOSPHOTRANSFERASE, PUTATIVE-RELATED"/>
    <property type="match status" value="1"/>
</dbReference>
<dbReference type="PANTHER" id="PTHR21310">
    <property type="entry name" value="AMINOGLYCOSIDE PHOSPHOTRANSFERASE-RELATED-RELATED"/>
    <property type="match status" value="1"/>
</dbReference>
<dbReference type="Pfam" id="PF01636">
    <property type="entry name" value="APH"/>
    <property type="match status" value="1"/>
</dbReference>
<evidence type="ECO:0000256" key="5">
    <source>
        <dbReference type="ARBA" id="ARBA00022840"/>
    </source>
</evidence>
<dbReference type="InterPro" id="IPR002575">
    <property type="entry name" value="Aminoglycoside_PTrfase"/>
</dbReference>
<keyword evidence="5" id="KW-0067">ATP-binding</keyword>
<dbReference type="Gene3D" id="3.90.1200.10">
    <property type="match status" value="1"/>
</dbReference>
<keyword evidence="4" id="KW-0418">Kinase</keyword>
<evidence type="ECO:0000256" key="4">
    <source>
        <dbReference type="ARBA" id="ARBA00022777"/>
    </source>
</evidence>
<dbReference type="GO" id="GO:0016773">
    <property type="term" value="F:phosphotransferase activity, alcohol group as acceptor"/>
    <property type="evidence" value="ECO:0007669"/>
    <property type="project" value="InterPro"/>
</dbReference>
<dbReference type="CDD" id="cd05150">
    <property type="entry name" value="APH"/>
    <property type="match status" value="1"/>
</dbReference>
<organism evidence="8">
    <name type="scientific">Micromonospora inyonensis</name>
    <dbReference type="NCBI Taxonomy" id="47866"/>
    <lineage>
        <taxon>Bacteria</taxon>
        <taxon>Bacillati</taxon>
        <taxon>Actinomycetota</taxon>
        <taxon>Actinomycetes</taxon>
        <taxon>Micromonosporales</taxon>
        <taxon>Micromonosporaceae</taxon>
        <taxon>Micromonospora</taxon>
    </lineage>
</organism>
<name>C9W383_9ACTN</name>
<keyword evidence="3" id="KW-0547">Nucleotide-binding</keyword>
<dbReference type="InterPro" id="IPR051678">
    <property type="entry name" value="AGP_Transferase"/>
</dbReference>
<sequence>MEPGRAMVAAAPIPVAGWGDRDDPRECLGERSSGATVYRVGEKASFYVKTTLPRHPDDPRFNPVKEAERLRWLADRGLPVPEVVALGANDDLQWVVTRTLPGRPEERWRVIEVVADAARRLHDLPVAECPFERRLPDLIHEAKSSIELGAIDLADVDTAHEGWTAQQLWDKLSRKVPPPEDDLVVCHGDLCLDNVLIDPDTLELAGIIDVDRLGVSDRWFDLALALYNIGEDDVWGYGAAHSEHFSGGTAAPPSTSTSWPTSSCSTSSSELIRGSVFRRRSARVWQISV</sequence>
<dbReference type="GO" id="GO:0016301">
    <property type="term" value="F:kinase activity"/>
    <property type="evidence" value="ECO:0007669"/>
    <property type="project" value="UniProtKB-KW"/>
</dbReference>
<protein>
    <submittedName>
        <fullName evidence="8">Aminoglycoside phosphotransferase</fullName>
    </submittedName>
</protein>
<dbReference type="SUPFAM" id="SSF56112">
    <property type="entry name" value="Protein kinase-like (PK-like)"/>
    <property type="match status" value="1"/>
</dbReference>
<dbReference type="InterPro" id="IPR024165">
    <property type="entry name" value="Kan/Strep_kinase"/>
</dbReference>
<gene>
    <name evidence="8" type="primary">sis17</name>
</gene>
<evidence type="ECO:0000256" key="1">
    <source>
        <dbReference type="ARBA" id="ARBA00006219"/>
    </source>
</evidence>
<evidence type="ECO:0000256" key="6">
    <source>
        <dbReference type="ARBA" id="ARBA00023251"/>
    </source>
</evidence>
<proteinExistence type="inferred from homology"/>
<accession>C9W383</accession>
<dbReference type="EMBL" id="FJ160413">
    <property type="protein sequence ID" value="ACN38351.1"/>
    <property type="molecule type" value="Genomic_DNA"/>
</dbReference>
<evidence type="ECO:0000313" key="8">
    <source>
        <dbReference type="EMBL" id="ACN38351.1"/>
    </source>
</evidence>
<dbReference type="InterPro" id="IPR011009">
    <property type="entry name" value="Kinase-like_dom_sf"/>
</dbReference>
<feature type="domain" description="Aminoglycoside phosphotransferase" evidence="7">
    <location>
        <begin position="33"/>
        <end position="234"/>
    </location>
</feature>
<reference evidence="8" key="2">
    <citation type="journal article" date="2009" name="Biotechnol. Lett.">
        <title>Molecular cloning and sequence analysis of the sisomicin biosynthetic gene cluster from Micromonospora inyoensis.</title>
        <authorList>
            <person name="Hong W.R."/>
            <person name="Ge M."/>
            <person name="Zeng Z.H."/>
            <person name="Zhu L."/>
            <person name="Luo M.Y."/>
            <person name="Shao L."/>
            <person name="Chen D.J."/>
        </authorList>
    </citation>
    <scope>NUCLEOTIDE SEQUENCE</scope>
    <source>
        <strain evidence="8">TS388</strain>
    </source>
</reference>